<gene>
    <name evidence="2" type="ORF">GCM10022254_74850</name>
</gene>
<proteinExistence type="predicted"/>
<dbReference type="Proteomes" id="UP001501710">
    <property type="component" value="Unassembled WGS sequence"/>
</dbReference>
<feature type="region of interest" description="Disordered" evidence="1">
    <location>
        <begin position="1"/>
        <end position="74"/>
    </location>
</feature>
<evidence type="ECO:0000313" key="2">
    <source>
        <dbReference type="EMBL" id="GAA4242311.1"/>
    </source>
</evidence>
<accession>A0ABP8CQW6</accession>
<protein>
    <submittedName>
        <fullName evidence="2">Uncharacterized protein</fullName>
    </submittedName>
</protein>
<evidence type="ECO:0000256" key="1">
    <source>
        <dbReference type="SAM" id="MobiDB-lite"/>
    </source>
</evidence>
<evidence type="ECO:0000313" key="3">
    <source>
        <dbReference type="Proteomes" id="UP001501710"/>
    </source>
</evidence>
<dbReference type="EMBL" id="BAABAS010000031">
    <property type="protein sequence ID" value="GAA4242311.1"/>
    <property type="molecule type" value="Genomic_DNA"/>
</dbReference>
<reference evidence="3" key="1">
    <citation type="journal article" date="2019" name="Int. J. Syst. Evol. Microbiol.">
        <title>The Global Catalogue of Microorganisms (GCM) 10K type strain sequencing project: providing services to taxonomists for standard genome sequencing and annotation.</title>
        <authorList>
            <consortium name="The Broad Institute Genomics Platform"/>
            <consortium name="The Broad Institute Genome Sequencing Center for Infectious Disease"/>
            <person name="Wu L."/>
            <person name="Ma J."/>
        </authorList>
    </citation>
    <scope>NUCLEOTIDE SEQUENCE [LARGE SCALE GENOMIC DNA]</scope>
    <source>
        <strain evidence="3">JCM 17440</strain>
    </source>
</reference>
<sequence length="93" mass="8473">MSVGDGLGEPIAVGGDGSAVAGPQGDLQGEVGEGLAAGGAGDGDGFGEAGQGAGQVSGEAGNVGGAQPGGDDLLLVGAGEGVKSVVQVSRNLR</sequence>
<feature type="compositionally biased region" description="Gly residues" evidence="1">
    <location>
        <begin position="31"/>
        <end position="68"/>
    </location>
</feature>
<organism evidence="2 3">
    <name type="scientific">Actinomadura meridiana</name>
    <dbReference type="NCBI Taxonomy" id="559626"/>
    <lineage>
        <taxon>Bacteria</taxon>
        <taxon>Bacillati</taxon>
        <taxon>Actinomycetota</taxon>
        <taxon>Actinomycetes</taxon>
        <taxon>Streptosporangiales</taxon>
        <taxon>Thermomonosporaceae</taxon>
        <taxon>Actinomadura</taxon>
    </lineage>
</organism>
<name>A0ABP8CQW6_9ACTN</name>
<keyword evidence="3" id="KW-1185">Reference proteome</keyword>
<comment type="caution">
    <text evidence="2">The sequence shown here is derived from an EMBL/GenBank/DDBJ whole genome shotgun (WGS) entry which is preliminary data.</text>
</comment>